<dbReference type="EMBL" id="DUZY01000010">
    <property type="protein sequence ID" value="DAD49249.1"/>
    <property type="molecule type" value="Genomic_DNA"/>
</dbReference>
<evidence type="ECO:0000313" key="2">
    <source>
        <dbReference type="EMBL" id="DAD43863.1"/>
    </source>
</evidence>
<proteinExistence type="predicted"/>
<evidence type="ECO:0000313" key="4">
    <source>
        <dbReference type="EMBL" id="DAD49257.1"/>
    </source>
</evidence>
<evidence type="ECO:0000313" key="1">
    <source>
        <dbReference type="EMBL" id="DAD38597.1"/>
    </source>
</evidence>
<organism evidence="2 5">
    <name type="scientific">Nelumbo nucifera</name>
    <name type="common">Sacred lotus</name>
    <dbReference type="NCBI Taxonomy" id="4432"/>
    <lineage>
        <taxon>Eukaryota</taxon>
        <taxon>Viridiplantae</taxon>
        <taxon>Streptophyta</taxon>
        <taxon>Embryophyta</taxon>
        <taxon>Tracheophyta</taxon>
        <taxon>Spermatophyta</taxon>
        <taxon>Magnoliopsida</taxon>
        <taxon>Proteales</taxon>
        <taxon>Nelumbonaceae</taxon>
        <taxon>Nelumbo</taxon>
    </lineage>
</organism>
<dbReference type="AlphaFoldDB" id="A0A822ZGX2"/>
<dbReference type="EMBL" id="DUZY01000006">
    <property type="protein sequence ID" value="DAD43863.1"/>
    <property type="molecule type" value="Genomic_DNA"/>
</dbReference>
<accession>A0A822ZGX2</accession>
<dbReference type="EMBL" id="DUZY01000010">
    <property type="protein sequence ID" value="DAD49257.1"/>
    <property type="molecule type" value="Genomic_DNA"/>
</dbReference>
<name>A0A822ZGX2_NELNU</name>
<dbReference type="EMBL" id="DUZY01000005">
    <property type="protein sequence ID" value="DAD38597.1"/>
    <property type="molecule type" value="Genomic_DNA"/>
</dbReference>
<protein>
    <submittedName>
        <fullName evidence="2">Uncharacterized protein</fullName>
    </submittedName>
</protein>
<sequence length="41" mass="4653">MDQEEKSNSPKLLILPTIGSYVTKESPFLSSFLICIWIPIN</sequence>
<comment type="caution">
    <text evidence="2">The sequence shown here is derived from an EMBL/GenBank/DDBJ whole genome shotgun (WGS) entry which is preliminary data.</text>
</comment>
<evidence type="ECO:0000313" key="3">
    <source>
        <dbReference type="EMBL" id="DAD49249.1"/>
    </source>
</evidence>
<gene>
    <name evidence="2" type="ORF">HUJ06_002093</name>
    <name evidence="1" type="ORF">HUJ06_012919</name>
    <name evidence="3" type="ORF">HUJ06_031991</name>
    <name evidence="4" type="ORF">HUJ06_031999</name>
</gene>
<keyword evidence="5" id="KW-1185">Reference proteome</keyword>
<evidence type="ECO:0000313" key="5">
    <source>
        <dbReference type="Proteomes" id="UP000607653"/>
    </source>
</evidence>
<dbReference type="Proteomes" id="UP000607653">
    <property type="component" value="Unassembled WGS sequence"/>
</dbReference>
<reference evidence="2 5" key="1">
    <citation type="journal article" date="2020" name="Mol. Biol. Evol.">
        <title>Distinct Expression and Methylation Patterns for Genes with Different Fates following a Single Whole-Genome Duplication in Flowering Plants.</title>
        <authorList>
            <person name="Shi T."/>
            <person name="Rahmani R.S."/>
            <person name="Gugger P.F."/>
            <person name="Wang M."/>
            <person name="Li H."/>
            <person name="Zhang Y."/>
            <person name="Li Z."/>
            <person name="Wang Q."/>
            <person name="Van de Peer Y."/>
            <person name="Marchal K."/>
            <person name="Chen J."/>
        </authorList>
    </citation>
    <scope>NUCLEOTIDE SEQUENCE [LARGE SCALE GENOMIC DNA]</scope>
    <source>
        <tissue evidence="2">Leaf</tissue>
    </source>
</reference>